<dbReference type="AlphaFoldDB" id="A0A151ALD2"/>
<dbReference type="EC" id="3.2.1.172" evidence="2"/>
<gene>
    <name evidence="2" type="primary">yesR</name>
    <name evidence="2" type="ORF">CLCOL_19310</name>
</gene>
<evidence type="ECO:0000256" key="1">
    <source>
        <dbReference type="ARBA" id="ARBA00022801"/>
    </source>
</evidence>
<accession>A0A151ALD2</accession>
<dbReference type="RefSeq" id="WP_061858754.1">
    <property type="nucleotide sequence ID" value="NZ_LTBB01000010.1"/>
</dbReference>
<dbReference type="InterPro" id="IPR010905">
    <property type="entry name" value="Glyco_hydro_88"/>
</dbReference>
<dbReference type="SUPFAM" id="SSF48208">
    <property type="entry name" value="Six-hairpin glycosidases"/>
    <property type="match status" value="1"/>
</dbReference>
<dbReference type="PATRIC" id="fig|1121305.3.peg.1934"/>
<dbReference type="GO" id="GO:0102211">
    <property type="term" value="F:unsaturated rhamnogalacturonyl hydrolase activity"/>
    <property type="evidence" value="ECO:0007669"/>
    <property type="project" value="UniProtKB-EC"/>
</dbReference>
<dbReference type="PANTHER" id="PTHR33886:SF8">
    <property type="entry name" value="UNSATURATED RHAMNOGALACTURONAN HYDROLASE (EUROFUNG)"/>
    <property type="match status" value="1"/>
</dbReference>
<dbReference type="InterPro" id="IPR052043">
    <property type="entry name" value="PolySaccharide_Degr_Enz"/>
</dbReference>
<dbReference type="InterPro" id="IPR008928">
    <property type="entry name" value="6-hairpin_glycosidase_sf"/>
</dbReference>
<reference evidence="2 3" key="1">
    <citation type="submission" date="2016-02" db="EMBL/GenBank/DDBJ databases">
        <title>Genome sequence of Clostridium colicanis DSM 13634.</title>
        <authorList>
            <person name="Poehlein A."/>
            <person name="Daniel R."/>
        </authorList>
    </citation>
    <scope>NUCLEOTIDE SEQUENCE [LARGE SCALE GENOMIC DNA]</scope>
    <source>
        <strain evidence="2 3">DSM 13634</strain>
    </source>
</reference>
<dbReference type="STRING" id="1121305.CLCOL_19310"/>
<keyword evidence="3" id="KW-1185">Reference proteome</keyword>
<dbReference type="InterPro" id="IPR012341">
    <property type="entry name" value="6hp_glycosidase-like_sf"/>
</dbReference>
<dbReference type="Pfam" id="PF07470">
    <property type="entry name" value="Glyco_hydro_88"/>
    <property type="match status" value="1"/>
</dbReference>
<organism evidence="2 3">
    <name type="scientific">Clostridium colicanis DSM 13634</name>
    <dbReference type="NCBI Taxonomy" id="1121305"/>
    <lineage>
        <taxon>Bacteria</taxon>
        <taxon>Bacillati</taxon>
        <taxon>Bacillota</taxon>
        <taxon>Clostridia</taxon>
        <taxon>Eubacteriales</taxon>
        <taxon>Clostridiaceae</taxon>
        <taxon>Clostridium</taxon>
    </lineage>
</organism>
<dbReference type="EMBL" id="LTBB01000010">
    <property type="protein sequence ID" value="KYH28439.1"/>
    <property type="molecule type" value="Genomic_DNA"/>
</dbReference>
<name>A0A151ALD2_9CLOT</name>
<comment type="caution">
    <text evidence="2">The sequence shown here is derived from an EMBL/GenBank/DDBJ whole genome shotgun (WGS) entry which is preliminary data.</text>
</comment>
<proteinExistence type="predicted"/>
<evidence type="ECO:0000313" key="3">
    <source>
        <dbReference type="Proteomes" id="UP000075374"/>
    </source>
</evidence>
<dbReference type="GO" id="GO:0005975">
    <property type="term" value="P:carbohydrate metabolic process"/>
    <property type="evidence" value="ECO:0007669"/>
    <property type="project" value="InterPro"/>
</dbReference>
<dbReference type="Proteomes" id="UP000075374">
    <property type="component" value="Unassembled WGS sequence"/>
</dbReference>
<protein>
    <submittedName>
        <fullName evidence="2">Unsaturated rhamnogalacturonyl hydrolase YesR</fullName>
        <ecNumber evidence="2">3.2.1.172</ecNumber>
    </submittedName>
</protein>
<sequence length="375" mass="42915">MQITKEALMDKLEKVVNKLVNLDEPNFDKKLLDEGDAAISKGVIARDFGIKEWDWPQGVGIHGLWQLGKYKKTGEYNEFLYKWYVDNINFGLPSRNVNTTAPLLTLVELCDVYNEKRFEDLCLDWANWLMNDLPRTKENGFQHVTTDIKNRNGVILNESQLWIDTLFMMVLFLNKMGVKYNKKEWIEESIYQVLIHIKYLYEKKNGLFHHGWSFKENSNFGEVFWCRGNSWFTNGIMDFIENSGEYLDEGTKTFIINTYKAQVDALIKLQSENGLWHTVLDDPTSYVEVSGSSAIAAGILKGVRSGILDESYRKYALKAIKAILNNVDEDGTVLNVSGGTGIGYNKEHYKNIIVAPMAYGQSLAIIALTEALYHI</sequence>
<keyword evidence="2" id="KW-0326">Glycosidase</keyword>
<dbReference type="PANTHER" id="PTHR33886">
    <property type="entry name" value="UNSATURATED RHAMNOGALACTURONAN HYDROLASE (EUROFUNG)"/>
    <property type="match status" value="1"/>
</dbReference>
<evidence type="ECO:0000313" key="2">
    <source>
        <dbReference type="EMBL" id="KYH28439.1"/>
    </source>
</evidence>
<dbReference type="Gene3D" id="1.50.10.10">
    <property type="match status" value="1"/>
</dbReference>
<keyword evidence="1 2" id="KW-0378">Hydrolase</keyword>